<gene>
    <name evidence="3" type="ORF">OMP40_02735</name>
</gene>
<evidence type="ECO:0000256" key="1">
    <source>
        <dbReference type="ARBA" id="ARBA00023125"/>
    </source>
</evidence>
<evidence type="ECO:0000313" key="3">
    <source>
        <dbReference type="EMBL" id="MDG0808446.1"/>
    </source>
</evidence>
<dbReference type="Pfam" id="PF01381">
    <property type="entry name" value="HTH_3"/>
    <property type="match status" value="1"/>
</dbReference>
<accession>A0A9X4KNV0</accession>
<sequence length="126" mass="14582">MELPKIGAGLGIRIKKARKERKWTQNQLANKIGVSTQVISNWEREYTEVTNTDMTKLAEALEVSANYLLLGYDINDVVTQLERFYVGKISLDELLQDNQVELYFNDKKLSGKKRKKIYELIKVSLE</sequence>
<keyword evidence="1" id="KW-0238">DNA-binding</keyword>
<dbReference type="CDD" id="cd00093">
    <property type="entry name" value="HTH_XRE"/>
    <property type="match status" value="1"/>
</dbReference>
<dbReference type="PANTHER" id="PTHR46558">
    <property type="entry name" value="TRACRIPTIONAL REGULATORY PROTEIN-RELATED-RELATED"/>
    <property type="match status" value="1"/>
</dbReference>
<protein>
    <submittedName>
        <fullName evidence="3">Helix-turn-helix domain-containing protein</fullName>
    </submittedName>
</protein>
<dbReference type="InterPro" id="IPR001387">
    <property type="entry name" value="Cro/C1-type_HTH"/>
</dbReference>
<dbReference type="PANTHER" id="PTHR46558:SF11">
    <property type="entry name" value="HTH-TYPE TRANSCRIPTIONAL REGULATOR XRE"/>
    <property type="match status" value="1"/>
</dbReference>
<name>A0A9X4KNV0_9BACL</name>
<dbReference type="Proteomes" id="UP001153404">
    <property type="component" value="Unassembled WGS sequence"/>
</dbReference>
<keyword evidence="4" id="KW-1185">Reference proteome</keyword>
<dbReference type="Gene3D" id="1.10.260.40">
    <property type="entry name" value="lambda repressor-like DNA-binding domains"/>
    <property type="match status" value="1"/>
</dbReference>
<comment type="caution">
    <text evidence="3">The sequence shown here is derived from an EMBL/GenBank/DDBJ whole genome shotgun (WGS) entry which is preliminary data.</text>
</comment>
<evidence type="ECO:0000259" key="2">
    <source>
        <dbReference type="PROSITE" id="PS50943"/>
    </source>
</evidence>
<dbReference type="GO" id="GO:0003677">
    <property type="term" value="F:DNA binding"/>
    <property type="evidence" value="ECO:0007669"/>
    <property type="project" value="UniProtKB-KW"/>
</dbReference>
<dbReference type="RefSeq" id="WP_277528930.1">
    <property type="nucleotide sequence ID" value="NZ_JAPDIA010000001.1"/>
</dbReference>
<dbReference type="SUPFAM" id="SSF47413">
    <property type="entry name" value="lambda repressor-like DNA-binding domains"/>
    <property type="match status" value="1"/>
</dbReference>
<dbReference type="PROSITE" id="PS50943">
    <property type="entry name" value="HTH_CROC1"/>
    <property type="match status" value="1"/>
</dbReference>
<proteinExistence type="predicted"/>
<evidence type="ECO:0000313" key="4">
    <source>
        <dbReference type="Proteomes" id="UP001153404"/>
    </source>
</evidence>
<dbReference type="InterPro" id="IPR010982">
    <property type="entry name" value="Lambda_DNA-bd_dom_sf"/>
</dbReference>
<reference evidence="3" key="1">
    <citation type="submission" date="2022-10" db="EMBL/GenBank/DDBJ databases">
        <title>Comparative genomic analysis of Cohnella hashimotonis sp. nov., isolated from the International Space Station.</title>
        <authorList>
            <person name="Simpson A."/>
            <person name="Venkateswaran K."/>
        </authorList>
    </citation>
    <scope>NUCLEOTIDE SEQUENCE</scope>
    <source>
        <strain evidence="3">DSM 28161</strain>
    </source>
</reference>
<feature type="domain" description="HTH cro/C1-type" evidence="2">
    <location>
        <begin position="14"/>
        <end position="68"/>
    </location>
</feature>
<dbReference type="AlphaFoldDB" id="A0A9X4KNV0"/>
<organism evidence="3 4">
    <name type="scientific">Cohnella rhizosphaerae</name>
    <dbReference type="NCBI Taxonomy" id="1457232"/>
    <lineage>
        <taxon>Bacteria</taxon>
        <taxon>Bacillati</taxon>
        <taxon>Bacillota</taxon>
        <taxon>Bacilli</taxon>
        <taxon>Bacillales</taxon>
        <taxon>Paenibacillaceae</taxon>
        <taxon>Cohnella</taxon>
    </lineage>
</organism>
<dbReference type="EMBL" id="JAPDIA010000001">
    <property type="protein sequence ID" value="MDG0808446.1"/>
    <property type="molecule type" value="Genomic_DNA"/>
</dbReference>
<dbReference type="SMART" id="SM00530">
    <property type="entry name" value="HTH_XRE"/>
    <property type="match status" value="1"/>
</dbReference>